<reference evidence="2" key="1">
    <citation type="submission" date="2022-07" db="EMBL/GenBank/DDBJ databases">
        <title>Taxonomic analysis of Microcella humidisoli nov. sp., isolated from riverside soil.</title>
        <authorList>
            <person name="Molina K.M."/>
            <person name="Kim S.B."/>
        </authorList>
    </citation>
    <scope>NUCLEOTIDE SEQUENCE</scope>
    <source>
        <strain evidence="2">MMS21-STM10</strain>
    </source>
</reference>
<evidence type="ECO:0008006" key="4">
    <source>
        <dbReference type="Google" id="ProtNLM"/>
    </source>
</evidence>
<protein>
    <recommendedName>
        <fullName evidence="4">MFS transporter</fullName>
    </recommendedName>
</protein>
<organism evidence="2 3">
    <name type="scientific">Microcella humidisoli</name>
    <dbReference type="NCBI Taxonomy" id="2963406"/>
    <lineage>
        <taxon>Bacteria</taxon>
        <taxon>Bacillati</taxon>
        <taxon>Actinomycetota</taxon>
        <taxon>Actinomycetes</taxon>
        <taxon>Micrococcales</taxon>
        <taxon>Microbacteriaceae</taxon>
        <taxon>Microcella</taxon>
    </lineage>
</organism>
<name>A0ABY5FUR4_9MICO</name>
<proteinExistence type="predicted"/>
<dbReference type="Proteomes" id="UP001060039">
    <property type="component" value="Chromosome"/>
</dbReference>
<keyword evidence="1" id="KW-1133">Transmembrane helix</keyword>
<evidence type="ECO:0000256" key="1">
    <source>
        <dbReference type="SAM" id="Phobius"/>
    </source>
</evidence>
<sequence length="111" mass="11515">MSNAPVGQDASAPEWQRLCAILGWLIFVIALLVALQLVLTAVAWGVGSALGAGAVSIGEAAEWSRDARITLVAAILTIVLGWVARRWVLVAFSVLLAGLAFVMSVGQVTTG</sequence>
<keyword evidence="1" id="KW-0812">Transmembrane</keyword>
<dbReference type="RefSeq" id="WP_255159190.1">
    <property type="nucleotide sequence ID" value="NZ_CP101497.1"/>
</dbReference>
<gene>
    <name evidence="2" type="ORF">NNL39_10270</name>
</gene>
<feature type="transmembrane region" description="Helical" evidence="1">
    <location>
        <begin position="21"/>
        <end position="47"/>
    </location>
</feature>
<keyword evidence="3" id="KW-1185">Reference proteome</keyword>
<accession>A0ABY5FUR4</accession>
<evidence type="ECO:0000313" key="3">
    <source>
        <dbReference type="Proteomes" id="UP001060039"/>
    </source>
</evidence>
<feature type="transmembrane region" description="Helical" evidence="1">
    <location>
        <begin position="89"/>
        <end position="108"/>
    </location>
</feature>
<keyword evidence="1" id="KW-0472">Membrane</keyword>
<dbReference type="EMBL" id="CP101497">
    <property type="protein sequence ID" value="UTT62049.1"/>
    <property type="molecule type" value="Genomic_DNA"/>
</dbReference>
<evidence type="ECO:0000313" key="2">
    <source>
        <dbReference type="EMBL" id="UTT62049.1"/>
    </source>
</evidence>
<feature type="transmembrane region" description="Helical" evidence="1">
    <location>
        <begin position="67"/>
        <end position="84"/>
    </location>
</feature>